<dbReference type="KEGG" id="mlj:MLAC_03900"/>
<dbReference type="AlphaFoldDB" id="A0A7I7NEJ1"/>
<evidence type="ECO:0000313" key="1">
    <source>
        <dbReference type="EMBL" id="BBX95096.1"/>
    </source>
</evidence>
<accession>A0A7I7NEJ1</accession>
<proteinExistence type="predicted"/>
<sequence>MDFAMQWLWCVAGFLAGSAVAWVVVTVSIKRTSAEEVPADASGSPETGTR</sequence>
<gene>
    <name evidence="1" type="primary">arfB</name>
    <name evidence="1" type="ORF">MLAC_03900</name>
</gene>
<dbReference type="EMBL" id="AP022581">
    <property type="protein sequence ID" value="BBX95096.1"/>
    <property type="molecule type" value="Genomic_DNA"/>
</dbReference>
<dbReference type="Proteomes" id="UP000466396">
    <property type="component" value="Chromosome"/>
</dbReference>
<organism evidence="1 2">
    <name type="scientific">Mycobacterium lacus</name>
    <dbReference type="NCBI Taxonomy" id="169765"/>
    <lineage>
        <taxon>Bacteria</taxon>
        <taxon>Bacillati</taxon>
        <taxon>Actinomycetota</taxon>
        <taxon>Actinomycetes</taxon>
        <taxon>Mycobacteriales</taxon>
        <taxon>Mycobacteriaceae</taxon>
        <taxon>Mycobacterium</taxon>
    </lineage>
</organism>
<reference evidence="1 2" key="1">
    <citation type="journal article" date="2019" name="Emerg. Microbes Infect.">
        <title>Comprehensive subspecies identification of 175 nontuberculous mycobacteria species based on 7547 genomic profiles.</title>
        <authorList>
            <person name="Matsumoto Y."/>
            <person name="Kinjo T."/>
            <person name="Motooka D."/>
            <person name="Nabeya D."/>
            <person name="Jung N."/>
            <person name="Uechi K."/>
            <person name="Horii T."/>
            <person name="Iida T."/>
            <person name="Fujita J."/>
            <person name="Nakamura S."/>
        </authorList>
    </citation>
    <scope>NUCLEOTIDE SEQUENCE [LARGE SCALE GENOMIC DNA]</scope>
    <source>
        <strain evidence="1 2">JCM 15657</strain>
    </source>
</reference>
<keyword evidence="2" id="KW-1185">Reference proteome</keyword>
<name>A0A7I7NEJ1_9MYCO</name>
<evidence type="ECO:0000313" key="2">
    <source>
        <dbReference type="Proteomes" id="UP000466396"/>
    </source>
</evidence>
<protein>
    <submittedName>
        <fullName evidence="1">Putative membrane protein ArfB</fullName>
    </submittedName>
</protein>
<dbReference type="RefSeq" id="WP_169716055.1">
    <property type="nucleotide sequence ID" value="NZ_AP022581.1"/>
</dbReference>